<evidence type="ECO:0000256" key="1">
    <source>
        <dbReference type="SAM" id="Phobius"/>
    </source>
</evidence>
<gene>
    <name evidence="2" type="ORF">ESZ36_03335</name>
</gene>
<dbReference type="InterPro" id="IPR005625">
    <property type="entry name" value="PepSY-ass_TM"/>
</dbReference>
<sequence>MKKTVKPFSQQLNRTFRKWHRKLGVFAAFFIVFLSVTGVALNHTNGLSLAHQPIKSTLLLDYYGISVPQDVRFYQQQTIQVINNSVWLKGHLLFESDAKIVSVGQLLLKHNQQKVFVIATRQSILLYNLNGELVDMLGTESGVPEMIKAMSINNGQVIVDSAEGYYQTDSDFFDWQVIQPLMAPKWLQSEQVSGDIIQQAELAYRAQFLTLERIIIDSHSGRILGDVGVFFMDFIALLLIVLSISGLYIWVKYTKNTRKK</sequence>
<dbReference type="Pfam" id="PF03929">
    <property type="entry name" value="PepSY_TM"/>
    <property type="match status" value="1"/>
</dbReference>
<dbReference type="InterPro" id="IPR032307">
    <property type="entry name" value="PepSY_TM-like_2"/>
</dbReference>
<feature type="transmembrane region" description="Helical" evidence="1">
    <location>
        <begin position="227"/>
        <end position="251"/>
    </location>
</feature>
<keyword evidence="3" id="KW-1185">Reference proteome</keyword>
<dbReference type="PANTHER" id="PTHR40115:SF1">
    <property type="entry name" value="INNER MEMBRANE PROTEIN WITH PEPSY TM HELIX"/>
    <property type="match status" value="1"/>
</dbReference>
<proteinExistence type="predicted"/>
<evidence type="ECO:0000313" key="2">
    <source>
        <dbReference type="EMBL" id="TWX70710.1"/>
    </source>
</evidence>
<accession>A0A5C6QPX2</accession>
<dbReference type="PANTHER" id="PTHR40115">
    <property type="entry name" value="INNER MEMBRANE PROTEIN WITH PEPSY TM HELIX"/>
    <property type="match status" value="1"/>
</dbReference>
<reference evidence="2 3" key="1">
    <citation type="submission" date="2019-07" db="EMBL/GenBank/DDBJ databases">
        <title>Genomes of sea-ice associated Colwellia species.</title>
        <authorList>
            <person name="Bowman J.P."/>
        </authorList>
    </citation>
    <scope>NUCLEOTIDE SEQUENCE [LARGE SCALE GENOMIC DNA]</scope>
    <source>
        <strain evidence="2 3">ACAM 459</strain>
    </source>
</reference>
<dbReference type="AlphaFoldDB" id="A0A5C6QPX2"/>
<dbReference type="OrthoDB" id="9204737at2"/>
<dbReference type="Proteomes" id="UP000321822">
    <property type="component" value="Unassembled WGS sequence"/>
</dbReference>
<dbReference type="RefSeq" id="WP_146783560.1">
    <property type="nucleotide sequence ID" value="NZ_VOLT01000002.1"/>
</dbReference>
<dbReference type="EMBL" id="VOLT01000002">
    <property type="protein sequence ID" value="TWX70710.1"/>
    <property type="molecule type" value="Genomic_DNA"/>
</dbReference>
<comment type="caution">
    <text evidence="2">The sequence shown here is derived from an EMBL/GenBank/DDBJ whole genome shotgun (WGS) entry which is preliminary data.</text>
</comment>
<keyword evidence="1" id="KW-0472">Membrane</keyword>
<keyword evidence="1" id="KW-1133">Transmembrane helix</keyword>
<keyword evidence="1" id="KW-0812">Transmembrane</keyword>
<name>A0A5C6QPX2_9GAMM</name>
<evidence type="ECO:0000313" key="3">
    <source>
        <dbReference type="Proteomes" id="UP000321822"/>
    </source>
</evidence>
<organism evidence="2 3">
    <name type="scientific">Colwellia demingiae</name>
    <dbReference type="NCBI Taxonomy" id="89401"/>
    <lineage>
        <taxon>Bacteria</taxon>
        <taxon>Pseudomonadati</taxon>
        <taxon>Pseudomonadota</taxon>
        <taxon>Gammaproteobacteria</taxon>
        <taxon>Alteromonadales</taxon>
        <taxon>Colwelliaceae</taxon>
        <taxon>Colwellia</taxon>
    </lineage>
</organism>
<protein>
    <submittedName>
        <fullName evidence="2">PepSY domain-containing protein</fullName>
    </submittedName>
</protein>